<dbReference type="EMBL" id="VDLY02000006">
    <property type="protein sequence ID" value="KAB8166265.1"/>
    <property type="molecule type" value="Genomic_DNA"/>
</dbReference>
<evidence type="ECO:0000313" key="1">
    <source>
        <dbReference type="EMBL" id="KAB8166265.1"/>
    </source>
</evidence>
<protein>
    <submittedName>
        <fullName evidence="1">Uncharacterized protein</fullName>
    </submittedName>
</protein>
<keyword evidence="2" id="KW-1185">Reference proteome</keyword>
<dbReference type="AlphaFoldDB" id="A0A5N6ADE3"/>
<accession>A0A5N6ADE3</accession>
<sequence length="85" mass="9436">MTAHRAVEVAVVRHALDAPPAETTAIRLLWLLRAHLPHGLRVESERIRLWLAVPEDAPPLLAHRAMGDALTHRGCAGWSVERRAV</sequence>
<proteinExistence type="predicted"/>
<reference evidence="1" key="1">
    <citation type="submission" date="2019-10" db="EMBL/GenBank/DDBJ databases">
        <title>Nonomuraea sp. nov., isolated from Phyllanthus amarus.</title>
        <authorList>
            <person name="Klykleung N."/>
            <person name="Tanasupawat S."/>
        </authorList>
    </citation>
    <scope>NUCLEOTIDE SEQUENCE [LARGE SCALE GENOMIC DNA]</scope>
    <source>
        <strain evidence="1">3MP-10</strain>
    </source>
</reference>
<dbReference type="RefSeq" id="WP_139667389.1">
    <property type="nucleotide sequence ID" value="NZ_VDLY02000006.1"/>
</dbReference>
<evidence type="ECO:0000313" key="2">
    <source>
        <dbReference type="Proteomes" id="UP000314251"/>
    </source>
</evidence>
<dbReference type="OrthoDB" id="4322905at2"/>
<organism evidence="1 2">
    <name type="scientific">Streptomyces mimosae</name>
    <dbReference type="NCBI Taxonomy" id="2586635"/>
    <lineage>
        <taxon>Bacteria</taxon>
        <taxon>Bacillati</taxon>
        <taxon>Actinomycetota</taxon>
        <taxon>Actinomycetes</taxon>
        <taxon>Kitasatosporales</taxon>
        <taxon>Streptomycetaceae</taxon>
        <taxon>Streptomyces</taxon>
    </lineage>
</organism>
<gene>
    <name evidence="1" type="ORF">FH607_010475</name>
</gene>
<name>A0A5N6ADE3_9ACTN</name>
<comment type="caution">
    <text evidence="1">The sequence shown here is derived from an EMBL/GenBank/DDBJ whole genome shotgun (WGS) entry which is preliminary data.</text>
</comment>
<dbReference type="Proteomes" id="UP000314251">
    <property type="component" value="Unassembled WGS sequence"/>
</dbReference>